<dbReference type="Gene3D" id="1.10.472.80">
    <property type="entry name" value="Ypt/Rab-GAP domain of gyp1p, domain 3"/>
    <property type="match status" value="1"/>
</dbReference>
<dbReference type="SUPFAM" id="SSF49879">
    <property type="entry name" value="SMAD/FHA domain"/>
    <property type="match status" value="1"/>
</dbReference>
<evidence type="ECO:0000259" key="3">
    <source>
        <dbReference type="PROSITE" id="PS50086"/>
    </source>
</evidence>
<feature type="region of interest" description="Disordered" evidence="1">
    <location>
        <begin position="896"/>
        <end position="932"/>
    </location>
</feature>
<protein>
    <submittedName>
        <fullName evidence="5">Uncharacterized protein</fullName>
    </submittedName>
</protein>
<dbReference type="AlphaFoldDB" id="A0AAW1R654"/>
<dbReference type="Gene3D" id="1.10.8.270">
    <property type="entry name" value="putative rabgap domain of human tbc1 domain family member 14 like domains"/>
    <property type="match status" value="1"/>
</dbReference>
<evidence type="ECO:0000259" key="2">
    <source>
        <dbReference type="PROSITE" id="PS50006"/>
    </source>
</evidence>
<dbReference type="CDD" id="cd22678">
    <property type="entry name" value="FHA_PP2C70-like"/>
    <property type="match status" value="1"/>
</dbReference>
<dbReference type="Pfam" id="PF00498">
    <property type="entry name" value="FHA"/>
    <property type="match status" value="1"/>
</dbReference>
<dbReference type="Pfam" id="PF00481">
    <property type="entry name" value="PP2C"/>
    <property type="match status" value="1"/>
</dbReference>
<dbReference type="PANTHER" id="PTHR22957">
    <property type="entry name" value="TBC1 DOMAIN FAMILY MEMBER GTPASE-ACTIVATING PROTEIN"/>
    <property type="match status" value="1"/>
</dbReference>
<feature type="domain" description="Rab-GAP TBC" evidence="3">
    <location>
        <begin position="77"/>
        <end position="349"/>
    </location>
</feature>
<gene>
    <name evidence="5" type="ORF">WJX72_004520</name>
</gene>
<feature type="compositionally biased region" description="Low complexity" evidence="1">
    <location>
        <begin position="463"/>
        <end position="486"/>
    </location>
</feature>
<dbReference type="SUPFAM" id="SSF47923">
    <property type="entry name" value="Ypt/Rab-GAP domain of gyp1p"/>
    <property type="match status" value="2"/>
</dbReference>
<dbReference type="CDD" id="cd00143">
    <property type="entry name" value="PP2Cc"/>
    <property type="match status" value="1"/>
</dbReference>
<dbReference type="SMART" id="SM00332">
    <property type="entry name" value="PP2Cc"/>
    <property type="match status" value="1"/>
</dbReference>
<feature type="compositionally biased region" description="Pro residues" evidence="1">
    <location>
        <begin position="913"/>
        <end position="927"/>
    </location>
</feature>
<dbReference type="SUPFAM" id="SSF81606">
    <property type="entry name" value="PP2C-like"/>
    <property type="match status" value="1"/>
</dbReference>
<reference evidence="5 6" key="1">
    <citation type="journal article" date="2024" name="Nat. Commun.">
        <title>Phylogenomics reveals the evolutionary origins of lichenization in chlorophyte algae.</title>
        <authorList>
            <person name="Puginier C."/>
            <person name="Libourel C."/>
            <person name="Otte J."/>
            <person name="Skaloud P."/>
            <person name="Haon M."/>
            <person name="Grisel S."/>
            <person name="Petersen M."/>
            <person name="Berrin J.G."/>
            <person name="Delaux P.M."/>
            <person name="Dal Grande F."/>
            <person name="Keller J."/>
        </authorList>
    </citation>
    <scope>NUCLEOTIDE SEQUENCE [LARGE SCALE GENOMIC DNA]</scope>
    <source>
        <strain evidence="5 6">SAG 2043</strain>
    </source>
</reference>
<dbReference type="InterPro" id="IPR000253">
    <property type="entry name" value="FHA_dom"/>
</dbReference>
<feature type="compositionally biased region" description="Low complexity" evidence="1">
    <location>
        <begin position="519"/>
        <end position="528"/>
    </location>
</feature>
<dbReference type="InterPro" id="IPR008984">
    <property type="entry name" value="SMAD_FHA_dom_sf"/>
</dbReference>
<dbReference type="EMBL" id="JALJOR010000001">
    <property type="protein sequence ID" value="KAK9829211.1"/>
    <property type="molecule type" value="Genomic_DNA"/>
</dbReference>
<dbReference type="InterPro" id="IPR035969">
    <property type="entry name" value="Rab-GAP_TBC_sf"/>
</dbReference>
<feature type="compositionally biased region" description="Polar residues" evidence="1">
    <location>
        <begin position="644"/>
        <end position="665"/>
    </location>
</feature>
<feature type="region of interest" description="Disordered" evidence="1">
    <location>
        <begin position="618"/>
        <end position="665"/>
    </location>
</feature>
<dbReference type="PROSITE" id="PS50086">
    <property type="entry name" value="TBC_RABGAP"/>
    <property type="match status" value="1"/>
</dbReference>
<dbReference type="InterPro" id="IPR000195">
    <property type="entry name" value="Rab-GAP-TBC_dom"/>
</dbReference>
<evidence type="ECO:0000313" key="5">
    <source>
        <dbReference type="EMBL" id="KAK9829211.1"/>
    </source>
</evidence>
<feature type="region of interest" description="Disordered" evidence="1">
    <location>
        <begin position="452"/>
        <end position="595"/>
    </location>
</feature>
<feature type="domain" description="PPM-type phosphatase" evidence="4">
    <location>
        <begin position="947"/>
        <end position="1207"/>
    </location>
</feature>
<organism evidence="5 6">
    <name type="scientific">[Myrmecia] bisecta</name>
    <dbReference type="NCBI Taxonomy" id="41462"/>
    <lineage>
        <taxon>Eukaryota</taxon>
        <taxon>Viridiplantae</taxon>
        <taxon>Chlorophyta</taxon>
        <taxon>core chlorophytes</taxon>
        <taxon>Trebouxiophyceae</taxon>
        <taxon>Trebouxiales</taxon>
        <taxon>Trebouxiaceae</taxon>
        <taxon>Myrmecia</taxon>
    </lineage>
</organism>
<evidence type="ECO:0000259" key="4">
    <source>
        <dbReference type="PROSITE" id="PS51746"/>
    </source>
</evidence>
<name>A0AAW1R654_9CHLO</name>
<evidence type="ECO:0000256" key="1">
    <source>
        <dbReference type="SAM" id="MobiDB-lite"/>
    </source>
</evidence>
<dbReference type="InterPro" id="IPR036457">
    <property type="entry name" value="PPM-type-like_dom_sf"/>
</dbReference>
<dbReference type="Gene3D" id="3.60.40.10">
    <property type="entry name" value="PPM-type phosphatase domain"/>
    <property type="match status" value="1"/>
</dbReference>
<keyword evidence="6" id="KW-1185">Reference proteome</keyword>
<accession>A0AAW1R654</accession>
<dbReference type="SMART" id="SM00164">
    <property type="entry name" value="TBC"/>
    <property type="match status" value="1"/>
</dbReference>
<dbReference type="PROSITE" id="PS51746">
    <property type="entry name" value="PPM_2"/>
    <property type="match status" value="1"/>
</dbReference>
<dbReference type="PANTHER" id="PTHR22957:SF507">
    <property type="entry name" value="OS08G0547200 PROTEIN"/>
    <property type="match status" value="1"/>
</dbReference>
<dbReference type="Proteomes" id="UP001489004">
    <property type="component" value="Unassembled WGS sequence"/>
</dbReference>
<sequence>MSLHRRPPNRDGLAIAVGLGLGLGIAGAAAALAVGVLNINKRKRPPPLTCSQWQAALDSSGRLENLPEVLEQGMEGGCEPSIRAEVWPYLLRVYSPTSTIEQRAALRAGLEKRYTDLLQKCQDLETSLERSVVRTGSGVSVAENAGTERSIPAHLAQFAEAQRIIVLDAIRTDLLQPDHLLRCEQSNTHMGPSNGSHWSSVPWTSRVAEETLAGATHLTAASKRQAARLINLLLAYATHDPETGYCQGMSDLAAPFLSVFDDDSMAFWCFERLMQKTRRNFRHDETGIRDQLRTLGNLLEKSDPVLFHRLRQIGAGECFFAYRMIIVLLRREMTLQQTVCLWEIMWADDYWQRLGTWSSITPLARPHAPPVRRASGNQLLSASTAPLGMAAAEEPASSQPDLLLYCIAGIFWKAVTRRDDDEEVQVADPRFEESQRPGRYPCIEHELASFRGGDSDEIDLPGSSEAASSQAPVPAPSSAADADTSDTPLGQPSRLVSDADESGPVQRSGTEESEQPIASPSSDQLSSSAWGVTSESSHRRTDSSSSNVSKALATPTHQHQRLPSFPEIDYEPGSDPANEDHKRTPSFPTIDYEPATASDSVFVQMHPFPENAVFSEGASLSENELGMSRVPSSSSKRRGRPKPLQTTITASSKQLQEATEEVSTPVNRLMAAASRSWSEPNLAGRDQPANLLEGQPAFYGTIHADFRQGVGYADSEASEEASPPPKGSRREVNGSIAAERAASLKRTRADTDAEVPQALKLDVLSGPRQDLSYTTQLGTTQVTIGRLDGNTLVIKDNEVSGNHTLIRWDAKERCWEVTDVGSLNGTVLNGRTISTSNRRRGRNYRLSSDDILQLGSATRIKVSYCPVELPLNDLPLPPKRLHTPSSIWQNVTALDGSAASTGAPEEPASHAAPAPPAAMPSRPPTHPPAATSFQQASLRLSGCVVSKTGREHQRKGQGCEDVPFWQCPVPGTTNVGLFCVFDGHCGRATAEEVRDILPKQLAERLPSVTADMAAGRGADSIWEDTFLTTDAALTSEEGCTATALLAWQDAGGQVCLQTANVGDSAGVFSDLQQQRCFQMTADHRLTNPVERQRLKDMGINMGSGRTRLYGLNLSRCLGDKFLKDEDLGLSAQPHVSQVVKVGSSETAFVMLASDGLWDVTDSQHAVQVALRAHQESDGSVQAMAEAVVQHAQRQRTKDDVTVLLVKIGAAVEAASSGQGALKPHE</sequence>
<proteinExistence type="predicted"/>
<dbReference type="PROSITE" id="PS50006">
    <property type="entry name" value="FHA_DOMAIN"/>
    <property type="match status" value="1"/>
</dbReference>
<feature type="compositionally biased region" description="Low complexity" evidence="1">
    <location>
        <begin position="903"/>
        <end position="912"/>
    </location>
</feature>
<evidence type="ECO:0000313" key="6">
    <source>
        <dbReference type="Proteomes" id="UP001489004"/>
    </source>
</evidence>
<dbReference type="Pfam" id="PF00566">
    <property type="entry name" value="RabGAP-TBC"/>
    <property type="match status" value="1"/>
</dbReference>
<comment type="caution">
    <text evidence="5">The sequence shown here is derived from an EMBL/GenBank/DDBJ whole genome shotgun (WGS) entry which is preliminary data.</text>
</comment>
<feature type="region of interest" description="Disordered" evidence="1">
    <location>
        <begin position="712"/>
        <end position="734"/>
    </location>
</feature>
<dbReference type="InterPro" id="IPR001932">
    <property type="entry name" value="PPM-type_phosphatase-like_dom"/>
</dbReference>
<dbReference type="SMART" id="SM00240">
    <property type="entry name" value="FHA"/>
    <property type="match status" value="1"/>
</dbReference>
<dbReference type="GO" id="GO:0005096">
    <property type="term" value="F:GTPase activator activity"/>
    <property type="evidence" value="ECO:0007669"/>
    <property type="project" value="TreeGrafter"/>
</dbReference>
<feature type="domain" description="FHA" evidence="2">
    <location>
        <begin position="782"/>
        <end position="833"/>
    </location>
</feature>
<dbReference type="Gene3D" id="2.60.200.20">
    <property type="match status" value="1"/>
</dbReference>